<dbReference type="RefSeq" id="WP_139075780.1">
    <property type="nucleotide sequence ID" value="NZ_VDFU01000004.1"/>
</dbReference>
<dbReference type="Pfam" id="PF00528">
    <property type="entry name" value="BPD_transp_1"/>
    <property type="match status" value="1"/>
</dbReference>
<dbReference type="GO" id="GO:0055085">
    <property type="term" value="P:transmembrane transport"/>
    <property type="evidence" value="ECO:0007669"/>
    <property type="project" value="InterPro"/>
</dbReference>
<dbReference type="PANTHER" id="PTHR43005:SF1">
    <property type="entry name" value="SPERMIDINE_PUTRESCINE TRANSPORT SYSTEM PERMEASE PROTEIN"/>
    <property type="match status" value="1"/>
</dbReference>
<evidence type="ECO:0000256" key="1">
    <source>
        <dbReference type="ARBA" id="ARBA00004651"/>
    </source>
</evidence>
<feature type="transmembrane region" description="Helical" evidence="7">
    <location>
        <begin position="112"/>
        <end position="135"/>
    </location>
</feature>
<sequence>MSARFQRREALRNRALLLPSALLLLVFVIYPAGVAVWTSLTNEAMTGPGALNPRFVGLGNYRRLLADGSFWSSLAVTFWFVLGSAVIGQFVLGLLSAILLQRPFTGRMLLNAIILMPNAVPEVVAAFIWASMLAAGDYGTLNNVVAWFGVEPQRWLTTFPLTMIIVVNTWRGIGFAMILMTSGLAAIPSDLYEAARMDGANRWQRFRRITLPLLVPTVFLYLLVSTVSTIAIFGLIFALTRGGPAGATEIIGIYIYNQSFNSYQLGYGSAVAVVALLISLGVGLLYVRALKVDV</sequence>
<feature type="transmembrane region" description="Helical" evidence="7">
    <location>
        <begin position="265"/>
        <end position="287"/>
    </location>
</feature>
<keyword evidence="2 7" id="KW-0813">Transport</keyword>
<dbReference type="AlphaFoldDB" id="A0A5C4N2I9"/>
<keyword evidence="6 7" id="KW-0472">Membrane</keyword>
<evidence type="ECO:0000259" key="8">
    <source>
        <dbReference type="PROSITE" id="PS50928"/>
    </source>
</evidence>
<dbReference type="PROSITE" id="PS50928">
    <property type="entry name" value="ABC_TM1"/>
    <property type="match status" value="1"/>
</dbReference>
<keyword evidence="5 7" id="KW-1133">Transmembrane helix</keyword>
<dbReference type="Proteomes" id="UP000305887">
    <property type="component" value="Unassembled WGS sequence"/>
</dbReference>
<feature type="transmembrane region" description="Helical" evidence="7">
    <location>
        <begin position="209"/>
        <end position="239"/>
    </location>
</feature>
<name>A0A5C4N2I9_9RHOB</name>
<dbReference type="InterPro" id="IPR000515">
    <property type="entry name" value="MetI-like"/>
</dbReference>
<dbReference type="OrthoDB" id="9804439at2"/>
<evidence type="ECO:0000256" key="2">
    <source>
        <dbReference type="ARBA" id="ARBA00022448"/>
    </source>
</evidence>
<evidence type="ECO:0000256" key="5">
    <source>
        <dbReference type="ARBA" id="ARBA00022989"/>
    </source>
</evidence>
<comment type="caution">
    <text evidence="9">The sequence shown here is derived from an EMBL/GenBank/DDBJ whole genome shotgun (WGS) entry which is preliminary data.</text>
</comment>
<comment type="subcellular location">
    <subcellularLocation>
        <location evidence="1 7">Cell membrane</location>
        <topology evidence="1 7">Multi-pass membrane protein</topology>
    </subcellularLocation>
</comment>
<evidence type="ECO:0000256" key="4">
    <source>
        <dbReference type="ARBA" id="ARBA00022692"/>
    </source>
</evidence>
<keyword evidence="3" id="KW-1003">Cell membrane</keyword>
<proteinExistence type="inferred from homology"/>
<evidence type="ECO:0000256" key="3">
    <source>
        <dbReference type="ARBA" id="ARBA00022475"/>
    </source>
</evidence>
<dbReference type="SUPFAM" id="SSF161098">
    <property type="entry name" value="MetI-like"/>
    <property type="match status" value="1"/>
</dbReference>
<evidence type="ECO:0000313" key="9">
    <source>
        <dbReference type="EMBL" id="TNC51659.1"/>
    </source>
</evidence>
<feature type="transmembrane region" description="Helical" evidence="7">
    <location>
        <begin position="155"/>
        <end position="188"/>
    </location>
</feature>
<comment type="similarity">
    <text evidence="7">Belongs to the binding-protein-dependent transport system permease family.</text>
</comment>
<evidence type="ECO:0000256" key="7">
    <source>
        <dbReference type="RuleBase" id="RU363032"/>
    </source>
</evidence>
<dbReference type="Gene3D" id="1.10.3720.10">
    <property type="entry name" value="MetI-like"/>
    <property type="match status" value="1"/>
</dbReference>
<dbReference type="EMBL" id="VDFU01000004">
    <property type="protein sequence ID" value="TNC51659.1"/>
    <property type="molecule type" value="Genomic_DNA"/>
</dbReference>
<evidence type="ECO:0000256" key="6">
    <source>
        <dbReference type="ARBA" id="ARBA00023136"/>
    </source>
</evidence>
<reference evidence="9 10" key="1">
    <citation type="submission" date="2019-06" db="EMBL/GenBank/DDBJ databases">
        <title>YIM 131921 draft genome.</title>
        <authorList>
            <person name="Jiang L."/>
        </authorList>
    </citation>
    <scope>NUCLEOTIDE SEQUENCE [LARGE SCALE GENOMIC DNA]</scope>
    <source>
        <strain evidence="9 10">YIM 131921</strain>
    </source>
</reference>
<protein>
    <submittedName>
        <fullName evidence="9">Sugar ABC transporter permease</fullName>
    </submittedName>
</protein>
<evidence type="ECO:0000313" key="10">
    <source>
        <dbReference type="Proteomes" id="UP000305887"/>
    </source>
</evidence>
<keyword evidence="10" id="KW-1185">Reference proteome</keyword>
<keyword evidence="4 7" id="KW-0812">Transmembrane</keyword>
<dbReference type="CDD" id="cd06261">
    <property type="entry name" value="TM_PBP2"/>
    <property type="match status" value="1"/>
</dbReference>
<organism evidence="9 10">
    <name type="scientific">Rubellimicrobium rubrum</name>
    <dbReference type="NCBI Taxonomy" id="2585369"/>
    <lineage>
        <taxon>Bacteria</taxon>
        <taxon>Pseudomonadati</taxon>
        <taxon>Pseudomonadota</taxon>
        <taxon>Alphaproteobacteria</taxon>
        <taxon>Rhodobacterales</taxon>
        <taxon>Roseobacteraceae</taxon>
        <taxon>Rubellimicrobium</taxon>
    </lineage>
</organism>
<dbReference type="GO" id="GO:0005886">
    <property type="term" value="C:plasma membrane"/>
    <property type="evidence" value="ECO:0007669"/>
    <property type="project" value="UniProtKB-SubCell"/>
</dbReference>
<gene>
    <name evidence="9" type="ORF">FHG66_05745</name>
</gene>
<accession>A0A5C4N2I9</accession>
<dbReference type="PANTHER" id="PTHR43005">
    <property type="entry name" value="BLR7065 PROTEIN"/>
    <property type="match status" value="1"/>
</dbReference>
<feature type="domain" description="ABC transmembrane type-1" evidence="8">
    <location>
        <begin position="70"/>
        <end position="286"/>
    </location>
</feature>
<feature type="transmembrane region" description="Helical" evidence="7">
    <location>
        <begin position="78"/>
        <end position="100"/>
    </location>
</feature>
<dbReference type="InterPro" id="IPR035906">
    <property type="entry name" value="MetI-like_sf"/>
</dbReference>